<dbReference type="GeneID" id="55825646"/>
<reference evidence="2 3" key="1">
    <citation type="journal article" date="2019" name="Int. J. Syst. Evol. Microbiol.">
        <title>The Global Catalogue of Microorganisms (GCM) 10K type strain sequencing project: providing services to taxonomists for standard genome sequencing and annotation.</title>
        <authorList>
            <consortium name="The Broad Institute Genomics Platform"/>
            <consortium name="The Broad Institute Genome Sequencing Center for Infectious Disease"/>
            <person name="Wu L."/>
            <person name="Ma J."/>
        </authorList>
    </citation>
    <scope>NUCLEOTIDE SEQUENCE [LARGE SCALE GENOMIC DNA]</scope>
    <source>
        <strain evidence="2 3">JCM 19585</strain>
    </source>
</reference>
<dbReference type="RefSeq" id="WP_123078794.1">
    <property type="nucleotide sequence ID" value="NZ_BMPF01000004.1"/>
</dbReference>
<protein>
    <recommendedName>
        <fullName evidence="1">DUF7968 domain-containing protein</fullName>
    </recommendedName>
</protein>
<name>A0A830FCG4_9EURY</name>
<proteinExistence type="predicted"/>
<organism evidence="2 3">
    <name type="scientific">Halarchaeum grantii</name>
    <dbReference type="NCBI Taxonomy" id="1193105"/>
    <lineage>
        <taxon>Archaea</taxon>
        <taxon>Methanobacteriati</taxon>
        <taxon>Methanobacteriota</taxon>
        <taxon>Stenosarchaea group</taxon>
        <taxon>Halobacteria</taxon>
        <taxon>Halobacteriales</taxon>
        <taxon>Halobacteriaceae</taxon>
    </lineage>
</organism>
<dbReference type="AlphaFoldDB" id="A0A830FCG4"/>
<dbReference type="EMBL" id="BMPF01000004">
    <property type="protein sequence ID" value="GGL40615.1"/>
    <property type="molecule type" value="Genomic_DNA"/>
</dbReference>
<comment type="caution">
    <text evidence="2">The sequence shown here is derived from an EMBL/GenBank/DDBJ whole genome shotgun (WGS) entry which is preliminary data.</text>
</comment>
<sequence>MSTEHSTDRIDPTTVENQADRVVVSFRSPDADPDTDDWWIADSDWLHDGLTTSSYLRYLHWAHAGPVSVDDEWEEFVNCGCASPQDVILRVETIDGNPAIGDQTTIEIVSRKAVLEDTPGSEDSDTEC</sequence>
<feature type="domain" description="DUF7968" evidence="1">
    <location>
        <begin position="17"/>
        <end position="113"/>
    </location>
</feature>
<evidence type="ECO:0000313" key="3">
    <source>
        <dbReference type="Proteomes" id="UP000628840"/>
    </source>
</evidence>
<accession>A0A830FCG4</accession>
<gene>
    <name evidence="2" type="ORF">GCM10009037_25410</name>
</gene>
<dbReference type="InterPro" id="IPR058274">
    <property type="entry name" value="DUF7968"/>
</dbReference>
<dbReference type="Proteomes" id="UP000628840">
    <property type="component" value="Unassembled WGS sequence"/>
</dbReference>
<keyword evidence="3" id="KW-1185">Reference proteome</keyword>
<dbReference type="Pfam" id="PF25922">
    <property type="entry name" value="DUF7968"/>
    <property type="match status" value="1"/>
</dbReference>
<dbReference type="OrthoDB" id="239888at2157"/>
<evidence type="ECO:0000313" key="2">
    <source>
        <dbReference type="EMBL" id="GGL40615.1"/>
    </source>
</evidence>
<evidence type="ECO:0000259" key="1">
    <source>
        <dbReference type="Pfam" id="PF25922"/>
    </source>
</evidence>